<dbReference type="InterPro" id="IPR006149">
    <property type="entry name" value="EB_dom"/>
</dbReference>
<feature type="domain" description="EGF-like" evidence="2">
    <location>
        <begin position="233"/>
        <end position="287"/>
    </location>
</feature>
<feature type="region of interest" description="Disordered" evidence="1">
    <location>
        <begin position="607"/>
        <end position="661"/>
    </location>
</feature>
<feature type="domain" description="EGF-like" evidence="2">
    <location>
        <begin position="759"/>
        <end position="791"/>
    </location>
</feature>
<keyword evidence="4" id="KW-1185">Reference proteome</keyword>
<evidence type="ECO:0000313" key="3">
    <source>
        <dbReference type="EMBL" id="VDM47699.1"/>
    </source>
</evidence>
<proteinExistence type="predicted"/>
<feature type="domain" description="EGF-like" evidence="2">
    <location>
        <begin position="148"/>
        <end position="181"/>
    </location>
</feature>
<dbReference type="InterPro" id="IPR052740">
    <property type="entry name" value="CE4"/>
</dbReference>
<gene>
    <name evidence="3" type="ORF">TCNE_LOCUS16378</name>
</gene>
<feature type="domain" description="EGF-like" evidence="2">
    <location>
        <begin position="65"/>
        <end position="97"/>
    </location>
</feature>
<name>A0A183V6K8_TOXCA</name>
<dbReference type="Proteomes" id="UP000050794">
    <property type="component" value="Unassembled WGS sequence"/>
</dbReference>
<dbReference type="InterPro" id="IPR000742">
    <property type="entry name" value="EGF"/>
</dbReference>
<evidence type="ECO:0000256" key="1">
    <source>
        <dbReference type="SAM" id="MobiDB-lite"/>
    </source>
</evidence>
<protein>
    <submittedName>
        <fullName evidence="5">EB domain-containing protein</fullName>
    </submittedName>
</protein>
<sequence length="834" mass="88219">MQEETLCDRGRCRCTGGRVFSGTQCTAVCPQGFVVNRYGLCRPECTKNQVEHDGDCYEKVGIGQKCEVSAQCSGHSVCVDDLCTCPANMVVRSGVCHPREALPMDSCAGGEECVGGSYCSNGKCVCPIGTKVVNGQCITPVTVPAGGSCPAGVEICLGGSSCVNGICQCPFGTAAELGECVAVKTVSVGSSCSPSRLCTGLSICVQGVCRCPKGMSIQNDECHSSAKSGIGSTCANGETCTDGSVCSDSDFLQNVPILRNVEEDLTVILNVTCRCPAGTVYRNGRCRMVMVRAGDSCRNGETCTGESNCVKGICVCSPLETIINGRCTIKTKPVTYADPGESCGRGEHCQGESICNRNTWKCMCPLEMIKIGKKCQPRLKSAPGFPCGNGEVRIVRTVYVSVRQAKYERVVNVPQGEEYPPDRDVSRPIYAQVSRVASTGFASVMKGESLDLENVSSLRKCEAGDECLGGTVCSHGICSCPNDYTIVNDQCVRVTTALPGDPCGRGEICTGGSSCAEGICMCPSHLIVYEQKCRVQPMSPPGKACGRGEKCIGGSMCDYDQKVCVCADGLYANDGICQPPVDAMTFEIQPVSMTEPATSIHTFPITTATSRPYGSTTRPSFPSRRPSKGNTRTNLLLRTRDSWSIPGLPQTSTSRQTSTSIQASILGQTSTSSQASTLSQTITSRQASTLGQAITSSQTSTLGQTRPLSQTSATRQTNRISQADTSRQTSVSSQTRSTAISRDGAQYTASPVRSSQPSRCRTNGDCSGGAQCAQGYCLCPIYQVMKDGRCQAVITEAQTSSPTITTGEYLCAFSWSQGSYQARISAQIRGGQYT</sequence>
<feature type="compositionally biased region" description="Polar residues" evidence="1">
    <location>
        <begin position="747"/>
        <end position="759"/>
    </location>
</feature>
<feature type="compositionally biased region" description="Polar residues" evidence="1">
    <location>
        <begin position="607"/>
        <end position="620"/>
    </location>
</feature>
<dbReference type="AlphaFoldDB" id="A0A183V6K8"/>
<reference evidence="3 4" key="2">
    <citation type="submission" date="2018-11" db="EMBL/GenBank/DDBJ databases">
        <authorList>
            <consortium name="Pathogen Informatics"/>
        </authorList>
    </citation>
    <scope>NUCLEOTIDE SEQUENCE [LARGE SCALE GENOMIC DNA]</scope>
</reference>
<feature type="domain" description="EGF-like" evidence="2">
    <location>
        <begin position="191"/>
        <end position="223"/>
    </location>
</feature>
<accession>A0A183V6K8</accession>
<evidence type="ECO:0000313" key="5">
    <source>
        <dbReference type="WBParaSite" id="TCNE_0001637901-mRNA-1"/>
    </source>
</evidence>
<dbReference type="Pfam" id="PF01683">
    <property type="entry name" value="EB"/>
    <property type="match status" value="4"/>
</dbReference>
<dbReference type="PANTHER" id="PTHR45985">
    <property type="match status" value="1"/>
</dbReference>
<feature type="domain" description="EGF-like" evidence="2">
    <location>
        <begin position="342"/>
        <end position="376"/>
    </location>
</feature>
<dbReference type="SMART" id="SM00289">
    <property type="entry name" value="WR1"/>
    <property type="match status" value="7"/>
</dbReference>
<feature type="domain" description="EGF-like" evidence="2">
    <location>
        <begin position="6"/>
        <end position="42"/>
    </location>
</feature>
<dbReference type="InterPro" id="IPR006150">
    <property type="entry name" value="Cys_repeat_1"/>
</dbReference>
<feature type="domain" description="EGF-like" evidence="2">
    <location>
        <begin position="112"/>
        <end position="138"/>
    </location>
</feature>
<dbReference type="WBParaSite" id="TCNE_0001637901-mRNA-1">
    <property type="protein sequence ID" value="TCNE_0001637901-mRNA-1"/>
    <property type="gene ID" value="TCNE_0001637901"/>
</dbReference>
<evidence type="ECO:0000259" key="2">
    <source>
        <dbReference type="SMART" id="SM00181"/>
    </source>
</evidence>
<dbReference type="EMBL" id="UYWY01023540">
    <property type="protein sequence ID" value="VDM47699.1"/>
    <property type="molecule type" value="Genomic_DNA"/>
</dbReference>
<reference evidence="5" key="1">
    <citation type="submission" date="2016-06" db="UniProtKB">
        <authorList>
            <consortium name="WormBaseParasite"/>
        </authorList>
    </citation>
    <scope>IDENTIFICATION</scope>
</reference>
<feature type="compositionally biased region" description="Low complexity" evidence="1">
    <location>
        <begin position="650"/>
        <end position="660"/>
    </location>
</feature>
<feature type="compositionally biased region" description="Low complexity" evidence="1">
    <location>
        <begin position="725"/>
        <end position="738"/>
    </location>
</feature>
<feature type="region of interest" description="Disordered" evidence="1">
    <location>
        <begin position="691"/>
        <end position="759"/>
    </location>
</feature>
<dbReference type="SMART" id="SM00181">
    <property type="entry name" value="EGF"/>
    <property type="match status" value="9"/>
</dbReference>
<feature type="compositionally biased region" description="Polar residues" evidence="1">
    <location>
        <begin position="691"/>
        <end position="724"/>
    </location>
</feature>
<organism evidence="4 5">
    <name type="scientific">Toxocara canis</name>
    <name type="common">Canine roundworm</name>
    <dbReference type="NCBI Taxonomy" id="6265"/>
    <lineage>
        <taxon>Eukaryota</taxon>
        <taxon>Metazoa</taxon>
        <taxon>Ecdysozoa</taxon>
        <taxon>Nematoda</taxon>
        <taxon>Chromadorea</taxon>
        <taxon>Rhabditida</taxon>
        <taxon>Spirurina</taxon>
        <taxon>Ascaridomorpha</taxon>
        <taxon>Ascaridoidea</taxon>
        <taxon>Toxocaridae</taxon>
        <taxon>Toxocara</taxon>
    </lineage>
</organism>
<evidence type="ECO:0000313" key="4">
    <source>
        <dbReference type="Proteomes" id="UP000050794"/>
    </source>
</evidence>
<feature type="domain" description="EGF-like" evidence="2">
    <location>
        <begin position="466"/>
        <end position="492"/>
    </location>
</feature>
<dbReference type="PANTHER" id="PTHR45985:SF3">
    <property type="entry name" value="CHITIN DEACETYLASE-LIKE 4"/>
    <property type="match status" value="1"/>
</dbReference>